<evidence type="ECO:0000256" key="3">
    <source>
        <dbReference type="ARBA" id="ARBA00022723"/>
    </source>
</evidence>
<keyword evidence="2 4" id="KW-0808">Transferase</keyword>
<keyword evidence="1" id="KW-0328">Glycosyltransferase</keyword>
<proteinExistence type="predicted"/>
<reference evidence="4 5" key="1">
    <citation type="submission" date="2023-10" db="EMBL/GenBank/DDBJ databases">
        <title>Hymenobacter endophyticus sp. nov., an isolate from the leaf tissues of wheat.</title>
        <authorList>
            <person name="Dai Y."/>
        </authorList>
    </citation>
    <scope>NUCLEOTIDE SEQUENCE [LARGE SCALE GENOMIC DNA]</scope>
    <source>
        <strain evidence="4 5">ZK17L-C2</strain>
    </source>
</reference>
<name>A0ABU3TG63_9BACT</name>
<dbReference type="Proteomes" id="UP001250698">
    <property type="component" value="Unassembled WGS sequence"/>
</dbReference>
<protein>
    <submittedName>
        <fullName evidence="4">Glycosyltransferase family 8 protein</fullName>
        <ecNumber evidence="4">2.-.-.-</ecNumber>
    </submittedName>
</protein>
<accession>A0ABU3TG63</accession>
<evidence type="ECO:0000313" key="4">
    <source>
        <dbReference type="EMBL" id="MDU0370357.1"/>
    </source>
</evidence>
<dbReference type="InterPro" id="IPR050748">
    <property type="entry name" value="Glycosyltrans_8_dom-fam"/>
</dbReference>
<organism evidence="4 5">
    <name type="scientific">Hymenobacter endophyticus</name>
    <dbReference type="NCBI Taxonomy" id="3076335"/>
    <lineage>
        <taxon>Bacteria</taxon>
        <taxon>Pseudomonadati</taxon>
        <taxon>Bacteroidota</taxon>
        <taxon>Cytophagia</taxon>
        <taxon>Cytophagales</taxon>
        <taxon>Hymenobacteraceae</taxon>
        <taxon>Hymenobacter</taxon>
    </lineage>
</organism>
<dbReference type="EMBL" id="JAWDJT010000004">
    <property type="protein sequence ID" value="MDU0370357.1"/>
    <property type="molecule type" value="Genomic_DNA"/>
</dbReference>
<dbReference type="RefSeq" id="WP_315997841.1">
    <property type="nucleotide sequence ID" value="NZ_JAWDJT010000004.1"/>
</dbReference>
<dbReference type="InterPro" id="IPR029044">
    <property type="entry name" value="Nucleotide-diphossugar_trans"/>
</dbReference>
<dbReference type="SUPFAM" id="SSF53448">
    <property type="entry name" value="Nucleotide-diphospho-sugar transferases"/>
    <property type="match status" value="1"/>
</dbReference>
<dbReference type="Gene3D" id="3.90.550.10">
    <property type="entry name" value="Spore Coat Polysaccharide Biosynthesis Protein SpsA, Chain A"/>
    <property type="match status" value="1"/>
</dbReference>
<dbReference type="PANTHER" id="PTHR13778">
    <property type="entry name" value="GLYCOSYLTRANSFERASE 8 DOMAIN-CONTAINING PROTEIN"/>
    <property type="match status" value="1"/>
</dbReference>
<dbReference type="PANTHER" id="PTHR13778:SF47">
    <property type="entry name" value="LIPOPOLYSACCHARIDE 1,3-GALACTOSYLTRANSFERASE"/>
    <property type="match status" value="1"/>
</dbReference>
<dbReference type="Pfam" id="PF01501">
    <property type="entry name" value="Glyco_transf_8"/>
    <property type="match status" value="1"/>
</dbReference>
<dbReference type="CDD" id="cd04194">
    <property type="entry name" value="GT8_A4GalT_like"/>
    <property type="match status" value="1"/>
</dbReference>
<evidence type="ECO:0000313" key="5">
    <source>
        <dbReference type="Proteomes" id="UP001250698"/>
    </source>
</evidence>
<dbReference type="GO" id="GO:0016740">
    <property type="term" value="F:transferase activity"/>
    <property type="evidence" value="ECO:0007669"/>
    <property type="project" value="UniProtKB-KW"/>
</dbReference>
<dbReference type="EC" id="2.-.-.-" evidence="4"/>
<keyword evidence="3" id="KW-0479">Metal-binding</keyword>
<comment type="caution">
    <text evidence="4">The sequence shown here is derived from an EMBL/GenBank/DDBJ whole genome shotgun (WGS) entry which is preliminary data.</text>
</comment>
<dbReference type="InterPro" id="IPR002495">
    <property type="entry name" value="Glyco_trans_8"/>
</dbReference>
<evidence type="ECO:0000256" key="1">
    <source>
        <dbReference type="ARBA" id="ARBA00022676"/>
    </source>
</evidence>
<keyword evidence="5" id="KW-1185">Reference proteome</keyword>
<gene>
    <name evidence="4" type="ORF">ROI90_08130</name>
</gene>
<evidence type="ECO:0000256" key="2">
    <source>
        <dbReference type="ARBA" id="ARBA00022679"/>
    </source>
</evidence>
<sequence>MSKSGSSIHIAIAFDENYLTPVYTLLTSIVENNKQEAIVIHAIVTGLTAEQRQELQQYAVARGSNVHYYDIEESFARDFVLPPTLWWTASIYYRLMFPLVLPAEVQKFIYLDTDIIVLGKLRTLFATDMKGLPVAAVRDFVDMRPELNIHEPDSYFNSGVLLIDRAEWVRRDVTNKVIDFIRNNAEKLVYPDQDALNAVLTSNWLKLDSRFNRMYMEIPKDQPRKQLQEFLQDTVILHYTTQHKPWSMLGENRLRDLYFKYLAQVPKKYRRRYDDFEWNRHKVRKMIEIRLGELAIDYPAMITRWLKK</sequence>